<evidence type="ECO:0000256" key="2">
    <source>
        <dbReference type="ARBA" id="ARBA00010687"/>
    </source>
</evidence>
<evidence type="ECO:0000256" key="1">
    <source>
        <dbReference type="ARBA" id="ARBA00001695"/>
    </source>
</evidence>
<sequence>MICSNASAQSLSAAGKIKNVPDYPAQAGTTQGFAKGSDISWLSEMEASGYEFFNKAGVRQDIFLTLKEQGMNAMRLRVWVNPVDGWNGLPDVLAKAQRAKQAGMRIMIDFHYSDTWADPAHQTKPAAWSQHSIAELRTDIAQHTSATLLALRDAGITPEWVQVGNETNDGMLWDSARPSKSADNMKNYAELTTSAYDAVKQVFPATLVIVHLANCHNNEGFRWIFDGLKKHGGKFDVIGASSYPLEAPGHTWQSANNACLANLNDMTDRYQVPVMVTEVGTPWDHPQAKAILSDVIAKVRSVSQNRGLGVIYWEAQAYKNWKGYSFGAFDSTGKPTEALDAFLH</sequence>
<comment type="caution">
    <text evidence="7">The sequence shown here is derived from an EMBL/GenBank/DDBJ whole genome shotgun (WGS) entry which is preliminary data.</text>
</comment>
<evidence type="ECO:0000313" key="8">
    <source>
        <dbReference type="Proteomes" id="UP000650424"/>
    </source>
</evidence>
<proteinExistence type="inferred from homology"/>
<dbReference type="EC" id="3.2.1.89" evidence="3 6"/>
<evidence type="ECO:0000313" key="7">
    <source>
        <dbReference type="EMBL" id="MBC3918788.1"/>
    </source>
</evidence>
<evidence type="ECO:0000256" key="6">
    <source>
        <dbReference type="RuleBase" id="RU361192"/>
    </source>
</evidence>
<organism evidence="7 8">
    <name type="scientific">Undibacterium hunanense</name>
    <dbReference type="NCBI Taxonomy" id="2762292"/>
    <lineage>
        <taxon>Bacteria</taxon>
        <taxon>Pseudomonadati</taxon>
        <taxon>Pseudomonadota</taxon>
        <taxon>Betaproteobacteria</taxon>
        <taxon>Burkholderiales</taxon>
        <taxon>Oxalobacteraceae</taxon>
        <taxon>Undibacterium</taxon>
    </lineage>
</organism>
<dbReference type="Pfam" id="PF07745">
    <property type="entry name" value="Glyco_hydro_53"/>
    <property type="match status" value="2"/>
</dbReference>
<keyword evidence="4 6" id="KW-0378">Hydrolase</keyword>
<evidence type="ECO:0000256" key="3">
    <source>
        <dbReference type="ARBA" id="ARBA00012556"/>
    </source>
</evidence>
<keyword evidence="5 6" id="KW-0326">Glycosidase</keyword>
<dbReference type="GO" id="GO:0016787">
    <property type="term" value="F:hydrolase activity"/>
    <property type="evidence" value="ECO:0007669"/>
    <property type="project" value="UniProtKB-KW"/>
</dbReference>
<reference evidence="7 8" key="1">
    <citation type="submission" date="2020-08" db="EMBL/GenBank/DDBJ databases">
        <title>Novel species isolated from subtropical streams in China.</title>
        <authorList>
            <person name="Lu H."/>
        </authorList>
    </citation>
    <scope>NUCLEOTIDE SEQUENCE [LARGE SCALE GENOMIC DNA]</scope>
    <source>
        <strain evidence="7 8">CY18W</strain>
    </source>
</reference>
<comment type="catalytic activity">
    <reaction evidence="1 6">
        <text>The enzyme specifically hydrolyzes (1-&gt;4)-beta-D-galactosidic linkages in type I arabinogalactans.</text>
        <dbReference type="EC" id="3.2.1.89"/>
    </reaction>
</comment>
<keyword evidence="8" id="KW-1185">Reference proteome</keyword>
<name>A0ABR6ZTA5_9BURK</name>
<evidence type="ECO:0000256" key="5">
    <source>
        <dbReference type="ARBA" id="ARBA00023295"/>
    </source>
</evidence>
<dbReference type="Gene3D" id="3.20.20.80">
    <property type="entry name" value="Glycosidases"/>
    <property type="match status" value="1"/>
</dbReference>
<gene>
    <name evidence="7" type="ORF">H8L32_14935</name>
</gene>
<dbReference type="SUPFAM" id="SSF51445">
    <property type="entry name" value="(Trans)glycosidases"/>
    <property type="match status" value="1"/>
</dbReference>
<protein>
    <recommendedName>
        <fullName evidence="3 6">Arabinogalactan endo-beta-1,4-galactanase</fullName>
        <ecNumber evidence="3 6">3.2.1.89</ecNumber>
    </recommendedName>
</protein>
<dbReference type="PANTHER" id="PTHR34983">
    <property type="entry name" value="ARABINOGALACTAN ENDO-BETA-1,4-GALACTANASE A"/>
    <property type="match status" value="1"/>
</dbReference>
<dbReference type="InterPro" id="IPR017853">
    <property type="entry name" value="GH"/>
</dbReference>
<dbReference type="EMBL" id="JACOGF010000007">
    <property type="protein sequence ID" value="MBC3918788.1"/>
    <property type="molecule type" value="Genomic_DNA"/>
</dbReference>
<accession>A0ABR6ZTA5</accession>
<dbReference type="InterPro" id="IPR011683">
    <property type="entry name" value="Glyco_hydro_53"/>
</dbReference>
<dbReference type="PANTHER" id="PTHR34983:SF1">
    <property type="entry name" value="ARABINOGALACTAN ENDO-BETA-1,4-GALACTANASE A"/>
    <property type="match status" value="1"/>
</dbReference>
<evidence type="ECO:0000256" key="4">
    <source>
        <dbReference type="ARBA" id="ARBA00022801"/>
    </source>
</evidence>
<comment type="similarity">
    <text evidence="2 6">Belongs to the glycosyl hydrolase 53 family.</text>
</comment>
<dbReference type="Proteomes" id="UP000650424">
    <property type="component" value="Unassembled WGS sequence"/>
</dbReference>